<accession>A0A3E4U9C7</accession>
<dbReference type="PROSITE" id="PS50835">
    <property type="entry name" value="IG_LIKE"/>
    <property type="match status" value="1"/>
</dbReference>
<dbReference type="AlphaFoldDB" id="A0A3E4U9C7"/>
<sequence>MTGKRMNAGHTEKLGCLIWRTPVPNPLIIHFFASASTITWLIRQKFELGIPLYLQEKEWEEMGLFFCRTTMSN</sequence>
<proteinExistence type="predicted"/>
<dbReference type="InterPro" id="IPR007110">
    <property type="entry name" value="Ig-like_dom"/>
</dbReference>
<organism evidence="2 3">
    <name type="scientific">Hungatella hathewayi</name>
    <dbReference type="NCBI Taxonomy" id="154046"/>
    <lineage>
        <taxon>Bacteria</taxon>
        <taxon>Bacillati</taxon>
        <taxon>Bacillota</taxon>
        <taxon>Clostridia</taxon>
        <taxon>Lachnospirales</taxon>
        <taxon>Lachnospiraceae</taxon>
        <taxon>Hungatella</taxon>
    </lineage>
</organism>
<gene>
    <name evidence="2" type="ORF">DXC39_11990</name>
</gene>
<name>A0A3E4U9C7_9FIRM</name>
<dbReference type="InterPro" id="IPR004291">
    <property type="entry name" value="Transposase_IS66_central"/>
</dbReference>
<evidence type="ECO:0000313" key="2">
    <source>
        <dbReference type="EMBL" id="RGM05022.1"/>
    </source>
</evidence>
<feature type="domain" description="Ig-like" evidence="1">
    <location>
        <begin position="1"/>
        <end position="73"/>
    </location>
</feature>
<protein>
    <recommendedName>
        <fullName evidence="1">Ig-like domain-containing protein</fullName>
    </recommendedName>
</protein>
<reference evidence="2 3" key="1">
    <citation type="submission" date="2018-08" db="EMBL/GenBank/DDBJ databases">
        <title>A genome reference for cultivated species of the human gut microbiota.</title>
        <authorList>
            <person name="Zou Y."/>
            <person name="Xue W."/>
            <person name="Luo G."/>
        </authorList>
    </citation>
    <scope>NUCLEOTIDE SEQUENCE [LARGE SCALE GENOMIC DNA]</scope>
    <source>
        <strain evidence="2 3">TF05-11AC</strain>
    </source>
</reference>
<dbReference type="Pfam" id="PF03050">
    <property type="entry name" value="DDE_Tnp_IS66"/>
    <property type="match status" value="1"/>
</dbReference>
<dbReference type="EMBL" id="QSSQ01000008">
    <property type="protein sequence ID" value="RGM05022.1"/>
    <property type="molecule type" value="Genomic_DNA"/>
</dbReference>
<evidence type="ECO:0000259" key="1">
    <source>
        <dbReference type="PROSITE" id="PS50835"/>
    </source>
</evidence>
<comment type="caution">
    <text evidence="2">The sequence shown here is derived from an EMBL/GenBank/DDBJ whole genome shotgun (WGS) entry which is preliminary data.</text>
</comment>
<evidence type="ECO:0000313" key="3">
    <source>
        <dbReference type="Proteomes" id="UP000261257"/>
    </source>
</evidence>
<dbReference type="Proteomes" id="UP000261257">
    <property type="component" value="Unassembled WGS sequence"/>
</dbReference>